<keyword evidence="2" id="KW-1185">Reference proteome</keyword>
<dbReference type="Proteomes" id="UP001649473">
    <property type="component" value="Chromosome"/>
</dbReference>
<protein>
    <submittedName>
        <fullName evidence="1">Uncharacterized protein</fullName>
    </submittedName>
</protein>
<evidence type="ECO:0000313" key="1">
    <source>
        <dbReference type="EMBL" id="UKF25806.1"/>
    </source>
</evidence>
<accession>A0ABY3T944</accession>
<dbReference type="RefSeq" id="WP_147362344.1">
    <property type="nucleotide sequence ID" value="NZ_CP083439.1"/>
</dbReference>
<proteinExistence type="predicted"/>
<dbReference type="EMBL" id="CP083439">
    <property type="protein sequence ID" value="UKF25806.1"/>
    <property type="molecule type" value="Genomic_DNA"/>
</dbReference>
<evidence type="ECO:0000313" key="2">
    <source>
        <dbReference type="Proteomes" id="UP001649473"/>
    </source>
</evidence>
<reference evidence="2" key="1">
    <citation type="submission" date="2024-08" db="EMBL/GenBank/DDBJ databases">
        <title>Description of the novel species Clavibacter lycopersicum isolated from tomato seeds.</title>
        <authorList>
            <person name="Arizala E.D."/>
            <person name="Dobhal S."/>
            <person name="Alvarez A."/>
            <person name="Arif M."/>
        </authorList>
    </citation>
    <scope>NUCLEOTIDE SEQUENCE [LARGE SCALE GENOMIC DNA]</scope>
    <source>
        <strain evidence="2">A6099</strain>
    </source>
</reference>
<gene>
    <name evidence="1" type="ORF">KYT88_03645</name>
</gene>
<organism evidence="1 2">
    <name type="scientific">Clavibacter seminis</name>
    <dbReference type="NCBI Taxonomy" id="2860285"/>
    <lineage>
        <taxon>Bacteria</taxon>
        <taxon>Bacillati</taxon>
        <taxon>Actinomycetota</taxon>
        <taxon>Actinomycetes</taxon>
        <taxon>Micrococcales</taxon>
        <taxon>Microbacteriaceae</taxon>
        <taxon>Clavibacter</taxon>
    </lineage>
</organism>
<name>A0ABY3T944_9MICO</name>
<sequence>MQALEVKRAALKVRREIEVLATDFWASASALPREGMAKTAIERRLVLIVASVPPESRRNAFKAARQAGYVYKETSDVLHGRTRASWINAVRVREWNSDVARLTAIVASLS</sequence>